<accession>A0A0D7A4C3</accession>
<reference evidence="2 3" key="1">
    <citation type="journal article" date="2015" name="Fungal Genet. Biol.">
        <title>Evolution of novel wood decay mechanisms in Agaricales revealed by the genome sequences of Fistulina hepatica and Cylindrobasidium torrendii.</title>
        <authorList>
            <person name="Floudas D."/>
            <person name="Held B.W."/>
            <person name="Riley R."/>
            <person name="Nagy L.G."/>
            <person name="Koehler G."/>
            <person name="Ransdell A.S."/>
            <person name="Younus H."/>
            <person name="Chow J."/>
            <person name="Chiniquy J."/>
            <person name="Lipzen A."/>
            <person name="Tritt A."/>
            <person name="Sun H."/>
            <person name="Haridas S."/>
            <person name="LaButti K."/>
            <person name="Ohm R.A."/>
            <person name="Kues U."/>
            <person name="Blanchette R.A."/>
            <person name="Grigoriev I.V."/>
            <person name="Minto R.E."/>
            <person name="Hibbett D.S."/>
        </authorList>
    </citation>
    <scope>NUCLEOTIDE SEQUENCE [LARGE SCALE GENOMIC DNA]</scope>
    <source>
        <strain evidence="2 3">ATCC 64428</strain>
    </source>
</reference>
<gene>
    <name evidence="2" type="ORF">FISHEDRAFT_76736</name>
</gene>
<dbReference type="AlphaFoldDB" id="A0A0D7A4C3"/>
<dbReference type="EMBL" id="KN882059">
    <property type="protein sequence ID" value="KIY45239.1"/>
    <property type="molecule type" value="Genomic_DNA"/>
</dbReference>
<name>A0A0D7A4C3_9AGAR</name>
<feature type="region of interest" description="Disordered" evidence="1">
    <location>
        <begin position="298"/>
        <end position="351"/>
    </location>
</feature>
<organism evidence="2 3">
    <name type="scientific">Fistulina hepatica ATCC 64428</name>
    <dbReference type="NCBI Taxonomy" id="1128425"/>
    <lineage>
        <taxon>Eukaryota</taxon>
        <taxon>Fungi</taxon>
        <taxon>Dikarya</taxon>
        <taxon>Basidiomycota</taxon>
        <taxon>Agaricomycotina</taxon>
        <taxon>Agaricomycetes</taxon>
        <taxon>Agaricomycetidae</taxon>
        <taxon>Agaricales</taxon>
        <taxon>Fistulinaceae</taxon>
        <taxon>Fistulina</taxon>
    </lineage>
</organism>
<dbReference type="Proteomes" id="UP000054144">
    <property type="component" value="Unassembled WGS sequence"/>
</dbReference>
<evidence type="ECO:0000256" key="1">
    <source>
        <dbReference type="SAM" id="MobiDB-lite"/>
    </source>
</evidence>
<feature type="compositionally biased region" description="Low complexity" evidence="1">
    <location>
        <begin position="311"/>
        <end position="326"/>
    </location>
</feature>
<evidence type="ECO:0000313" key="3">
    <source>
        <dbReference type="Proteomes" id="UP000054144"/>
    </source>
</evidence>
<proteinExistence type="predicted"/>
<sequence>MPLRADVPLDFMTDDIRALGLLGHYNEMSGDEDLDALVIGRMAGRRMGLGLLNVHKANASDVFGAINVAESTETIEGIELPSANAMKELEDAGIYASGAAGGIDELSEFTYSDCSTPSTINAFVSPRDSVFDPITEEFELDTLREAETSCYVPEDSAQALGVSSEVFAPSHRHTYSEVHVRQRVGRQVLYRHDSYPLKRVPLSGDPQRHQIIVARAVSEKAAMPLSDSTKSVSGLKPLFLSHSSTVAASPRSANGGKATGNGGFHLKLAVRHRDVVLALASDTRSLIKAMLPWGSSGSFLSSGPPCDKARSSSSSRSNSKSRNSSKGGIFRGKARSKAPVARATAKAHSPQLSKRQSLKPLLLVDKRNVNSAGVEGHSFREEDDAVPEKKRQRYLFRMLSSWFWNHEPEGLAQASIDASTFLAFGVLM</sequence>
<protein>
    <submittedName>
        <fullName evidence="2">Uncharacterized protein</fullName>
    </submittedName>
</protein>
<evidence type="ECO:0000313" key="2">
    <source>
        <dbReference type="EMBL" id="KIY45239.1"/>
    </source>
</evidence>
<keyword evidence="3" id="KW-1185">Reference proteome</keyword>